<accession>A0A5J5BL45</accession>
<evidence type="ECO:0000313" key="1">
    <source>
        <dbReference type="EMBL" id="KAA8541871.1"/>
    </source>
</evidence>
<name>A0A5J5BL45_9ASTE</name>
<proteinExistence type="predicted"/>
<reference evidence="1 2" key="1">
    <citation type="submission" date="2019-09" db="EMBL/GenBank/DDBJ databases">
        <title>A chromosome-level genome assembly of the Chinese tupelo Nyssa sinensis.</title>
        <authorList>
            <person name="Yang X."/>
            <person name="Kang M."/>
            <person name="Yang Y."/>
            <person name="Xiong H."/>
            <person name="Wang M."/>
            <person name="Zhang Z."/>
            <person name="Wang Z."/>
            <person name="Wu H."/>
            <person name="Ma T."/>
            <person name="Liu J."/>
            <person name="Xi Z."/>
        </authorList>
    </citation>
    <scope>NUCLEOTIDE SEQUENCE [LARGE SCALE GENOMIC DNA]</scope>
    <source>
        <strain evidence="1">J267</strain>
        <tissue evidence="1">Leaf</tissue>
    </source>
</reference>
<evidence type="ECO:0000313" key="2">
    <source>
        <dbReference type="Proteomes" id="UP000325577"/>
    </source>
</evidence>
<dbReference type="EMBL" id="CM018035">
    <property type="protein sequence ID" value="KAA8541871.1"/>
    <property type="molecule type" value="Genomic_DNA"/>
</dbReference>
<dbReference type="AlphaFoldDB" id="A0A5J5BL45"/>
<gene>
    <name evidence="1" type="ORF">F0562_023023</name>
</gene>
<protein>
    <submittedName>
        <fullName evidence="1">Uncharacterized protein</fullName>
    </submittedName>
</protein>
<keyword evidence="2" id="KW-1185">Reference proteome</keyword>
<dbReference type="Proteomes" id="UP000325577">
    <property type="component" value="Linkage Group LG12"/>
</dbReference>
<organism evidence="1 2">
    <name type="scientific">Nyssa sinensis</name>
    <dbReference type="NCBI Taxonomy" id="561372"/>
    <lineage>
        <taxon>Eukaryota</taxon>
        <taxon>Viridiplantae</taxon>
        <taxon>Streptophyta</taxon>
        <taxon>Embryophyta</taxon>
        <taxon>Tracheophyta</taxon>
        <taxon>Spermatophyta</taxon>
        <taxon>Magnoliopsida</taxon>
        <taxon>eudicotyledons</taxon>
        <taxon>Gunneridae</taxon>
        <taxon>Pentapetalae</taxon>
        <taxon>asterids</taxon>
        <taxon>Cornales</taxon>
        <taxon>Nyssaceae</taxon>
        <taxon>Nyssa</taxon>
    </lineage>
</organism>
<sequence length="168" mass="19040">MGSVQSRNTLDVFLITPTFTAAYQKFLNGLLGHGCPVLLLAMVESGIGTWNVSLYLKTRLSQTIQYMIISAPQKKCQPDRSPVAYLVGHTSHSSWDCCCRGYCICGLHSIQKENFNSKWLRVYHVGRIFMRLLNSFTDIYILDYGILSGRLESNQQTISYLMEENPCV</sequence>